<dbReference type="InterPro" id="IPR022398">
    <property type="entry name" value="Peptidase_S8_His-AS"/>
</dbReference>
<proteinExistence type="inferred from homology"/>
<dbReference type="STRING" id="1267423.SAMN05216290_0816"/>
<dbReference type="PROSITE" id="PS51892">
    <property type="entry name" value="SUBTILASE"/>
    <property type="match status" value="1"/>
</dbReference>
<dbReference type="GO" id="GO:0004252">
    <property type="term" value="F:serine-type endopeptidase activity"/>
    <property type="evidence" value="ECO:0007669"/>
    <property type="project" value="UniProtKB-UniRule"/>
</dbReference>
<reference evidence="9" key="1">
    <citation type="submission" date="2016-10" db="EMBL/GenBank/DDBJ databases">
        <authorList>
            <person name="Varghese N."/>
            <person name="Submissions S."/>
        </authorList>
    </citation>
    <scope>NUCLEOTIDE SEQUENCE [LARGE SCALE GENOMIC DNA]</scope>
    <source>
        <strain evidence="9">CGMCC 1.12402</strain>
    </source>
</reference>
<dbReference type="Pfam" id="PF00082">
    <property type="entry name" value="Peptidase_S8"/>
    <property type="match status" value="1"/>
</dbReference>
<gene>
    <name evidence="8" type="ORF">SAMN05216290_0816</name>
</gene>
<accession>A0A1I0MZ60</accession>
<keyword evidence="9" id="KW-1185">Reference proteome</keyword>
<dbReference type="PROSITE" id="PS00137">
    <property type="entry name" value="SUBTILASE_HIS"/>
    <property type="match status" value="1"/>
</dbReference>
<dbReference type="InterPro" id="IPR036852">
    <property type="entry name" value="Peptidase_S8/S53_dom_sf"/>
</dbReference>
<evidence type="ECO:0000256" key="4">
    <source>
        <dbReference type="ARBA" id="ARBA00022825"/>
    </source>
</evidence>
<dbReference type="CDD" id="cd07483">
    <property type="entry name" value="Peptidases_S8_Subtilisin_Novo-like"/>
    <property type="match status" value="1"/>
</dbReference>
<evidence type="ECO:0000256" key="6">
    <source>
        <dbReference type="RuleBase" id="RU003355"/>
    </source>
</evidence>
<dbReference type="SUPFAM" id="SSF52743">
    <property type="entry name" value="Subtilisin-like"/>
    <property type="match status" value="1"/>
</dbReference>
<dbReference type="InterPro" id="IPR015500">
    <property type="entry name" value="Peptidase_S8_subtilisin-rel"/>
</dbReference>
<keyword evidence="4 5" id="KW-0720">Serine protease</keyword>
<evidence type="ECO:0000313" key="9">
    <source>
        <dbReference type="Proteomes" id="UP000199437"/>
    </source>
</evidence>
<dbReference type="PROSITE" id="PS00138">
    <property type="entry name" value="SUBTILASE_SER"/>
    <property type="match status" value="1"/>
</dbReference>
<dbReference type="InterPro" id="IPR050131">
    <property type="entry name" value="Peptidase_S8_subtilisin-like"/>
</dbReference>
<dbReference type="PRINTS" id="PR00723">
    <property type="entry name" value="SUBTILISIN"/>
</dbReference>
<feature type="active site" description="Charge relay system" evidence="5">
    <location>
        <position position="456"/>
    </location>
</feature>
<feature type="domain" description="Peptidase S8/S53" evidence="7">
    <location>
        <begin position="54"/>
        <end position="496"/>
    </location>
</feature>
<dbReference type="Proteomes" id="UP000199437">
    <property type="component" value="Unassembled WGS sequence"/>
</dbReference>
<evidence type="ECO:0000256" key="1">
    <source>
        <dbReference type="ARBA" id="ARBA00011073"/>
    </source>
</evidence>
<dbReference type="EMBL" id="FOIR01000001">
    <property type="protein sequence ID" value="SEV94100.1"/>
    <property type="molecule type" value="Genomic_DNA"/>
</dbReference>
<feature type="active site" description="Charge relay system" evidence="5">
    <location>
        <position position="287"/>
    </location>
</feature>
<feature type="active site" description="Charge relay system" evidence="5">
    <location>
        <position position="62"/>
    </location>
</feature>
<keyword evidence="2 5" id="KW-0645">Protease</keyword>
<evidence type="ECO:0000259" key="7">
    <source>
        <dbReference type="Pfam" id="PF00082"/>
    </source>
</evidence>
<dbReference type="InterPro" id="IPR000209">
    <property type="entry name" value="Peptidase_S8/S53_dom"/>
</dbReference>
<sequence length="536" mass="59068">MLLALLCAGLSVQAQEGNQAPPKNWFNLDPVNDKVNGVSTEKAYKELLVGKQSKKVLVAVIDSGIDVLHEDLKDVVWVNTDEIPGNGIDDDNNGYIDDIHGWNFIGGKNGENVDKDTYEVTREYKRLRPKYEGKTADDFKRKERAEFEYWLEVKEAYEADANEAVGQSQLLRNIDMQLTRYKKLFEAYLFTDELTYEDVKSVSSTDQVILMGQNILTQLYMMTDTTIHLDTLSMYLQQDLEHYAAGADYSYNLDYNPREIVGDNPDQLDEKGYGNNDVIGKGTDNFHGTHVAGIIAAKRGNGLGIDGVANNVEIMAIRAVPDGDERDKDVANAIRYAVDNGAQVVNMSFGKAFSPNTEYVYEAIQYAHEKGVILVHAAGNSAADNDEVPNFPNDYFGRKGNWSHWIEVGASSWGGEGNYVGNFSNYGKDNVDVFAPGVAIYSTAPGNEYKDAQGTSMASPVTAGVAALLLSYYPDLNPEQVKDIMIKSSRSLNNLEVSQPGTGEMVKFSDLSVSGGIVNAYEALKMAESMSLKGKK</sequence>
<dbReference type="AlphaFoldDB" id="A0A1I0MZ60"/>
<organism evidence="8 9">
    <name type="scientific">Roseivirga pacifica</name>
    <dbReference type="NCBI Taxonomy" id="1267423"/>
    <lineage>
        <taxon>Bacteria</taxon>
        <taxon>Pseudomonadati</taxon>
        <taxon>Bacteroidota</taxon>
        <taxon>Cytophagia</taxon>
        <taxon>Cytophagales</taxon>
        <taxon>Roseivirgaceae</taxon>
        <taxon>Roseivirga</taxon>
    </lineage>
</organism>
<comment type="similarity">
    <text evidence="1 5 6">Belongs to the peptidase S8 family.</text>
</comment>
<dbReference type="PROSITE" id="PS00136">
    <property type="entry name" value="SUBTILASE_ASP"/>
    <property type="match status" value="1"/>
</dbReference>
<keyword evidence="3 5" id="KW-0378">Hydrolase</keyword>
<dbReference type="InterPro" id="IPR023827">
    <property type="entry name" value="Peptidase_S8_Asp-AS"/>
</dbReference>
<dbReference type="PANTHER" id="PTHR43806">
    <property type="entry name" value="PEPTIDASE S8"/>
    <property type="match status" value="1"/>
</dbReference>
<protein>
    <submittedName>
        <fullName evidence="8">Subtilase family protein</fullName>
    </submittedName>
</protein>
<evidence type="ECO:0000313" key="8">
    <source>
        <dbReference type="EMBL" id="SEV94100.1"/>
    </source>
</evidence>
<name>A0A1I0MZ60_9BACT</name>
<evidence type="ECO:0000256" key="2">
    <source>
        <dbReference type="ARBA" id="ARBA00022670"/>
    </source>
</evidence>
<dbReference type="PANTHER" id="PTHR43806:SF11">
    <property type="entry name" value="CEREVISIN-RELATED"/>
    <property type="match status" value="1"/>
</dbReference>
<dbReference type="GO" id="GO:0006508">
    <property type="term" value="P:proteolysis"/>
    <property type="evidence" value="ECO:0007669"/>
    <property type="project" value="UniProtKB-KW"/>
</dbReference>
<dbReference type="InterPro" id="IPR034080">
    <property type="entry name" value="Protease_P7-like_dom"/>
</dbReference>
<evidence type="ECO:0000256" key="5">
    <source>
        <dbReference type="PROSITE-ProRule" id="PRU01240"/>
    </source>
</evidence>
<dbReference type="InterPro" id="IPR023828">
    <property type="entry name" value="Peptidase_S8_Ser-AS"/>
</dbReference>
<evidence type="ECO:0000256" key="3">
    <source>
        <dbReference type="ARBA" id="ARBA00022801"/>
    </source>
</evidence>
<dbReference type="Gene3D" id="3.40.50.200">
    <property type="entry name" value="Peptidase S8/S53 domain"/>
    <property type="match status" value="2"/>
</dbReference>